<dbReference type="STRING" id="94643.A0A2A9MHR7"/>
<feature type="compositionally biased region" description="Basic and acidic residues" evidence="1">
    <location>
        <begin position="343"/>
        <end position="357"/>
    </location>
</feature>
<name>A0A2A9MHR7_BESBE</name>
<dbReference type="GeneID" id="40309856"/>
<evidence type="ECO:0000313" key="3">
    <source>
        <dbReference type="EMBL" id="PFH36734.1"/>
    </source>
</evidence>
<feature type="compositionally biased region" description="Polar residues" evidence="1">
    <location>
        <begin position="270"/>
        <end position="296"/>
    </location>
</feature>
<dbReference type="AlphaFoldDB" id="A0A2A9MHR7"/>
<dbReference type="VEuPathDB" id="ToxoDB:BESB_049260"/>
<dbReference type="OrthoDB" id="10447274at2759"/>
<protein>
    <submittedName>
        <fullName evidence="3">Toxoplasma gondii family A protein</fullName>
    </submittedName>
</protein>
<feature type="chain" id="PRO_5012518501" evidence="2">
    <location>
        <begin position="25"/>
        <end position="420"/>
    </location>
</feature>
<feature type="signal peptide" evidence="2">
    <location>
        <begin position="1"/>
        <end position="24"/>
    </location>
</feature>
<dbReference type="RefSeq" id="XP_029220743.1">
    <property type="nucleotide sequence ID" value="XM_029363377.1"/>
</dbReference>
<feature type="compositionally biased region" description="Basic and acidic residues" evidence="1">
    <location>
        <begin position="327"/>
        <end position="336"/>
    </location>
</feature>
<feature type="region of interest" description="Disordered" evidence="1">
    <location>
        <begin position="174"/>
        <end position="377"/>
    </location>
</feature>
<evidence type="ECO:0000256" key="2">
    <source>
        <dbReference type="SAM" id="SignalP"/>
    </source>
</evidence>
<dbReference type="EMBL" id="NWUJ01000003">
    <property type="protein sequence ID" value="PFH36734.1"/>
    <property type="molecule type" value="Genomic_DNA"/>
</dbReference>
<reference evidence="3 4" key="1">
    <citation type="submission" date="2017-09" db="EMBL/GenBank/DDBJ databases">
        <title>Genome sequencing of Besnoitia besnoiti strain Bb-Ger1.</title>
        <authorList>
            <person name="Schares G."/>
            <person name="Venepally P."/>
            <person name="Lorenzi H.A."/>
        </authorList>
    </citation>
    <scope>NUCLEOTIDE SEQUENCE [LARGE SCALE GENOMIC DNA]</scope>
    <source>
        <strain evidence="3 4">Bb-Ger1</strain>
    </source>
</reference>
<gene>
    <name evidence="3" type="ORF">BESB_049260</name>
</gene>
<accession>A0A2A9MHR7</accession>
<keyword evidence="4" id="KW-1185">Reference proteome</keyword>
<dbReference type="Proteomes" id="UP000224006">
    <property type="component" value="Chromosome III"/>
</dbReference>
<sequence length="420" mass="44268">MAPVLLRALSSTLLAGAVLHCAAADAGEPKVEPETIITIPGKGLDADEQKIVWLGPSKSLRVVDATNAAVFLPQVKGEAQEEDSSSNAGEMNKVAYLFQNGACDFSKTVEYKSLFPQSQEPLWVRTAQEQPTDAGDPLPSSVANYTFINPPAKELNGVSSFCVRFMVKRPLQSHSAPSAAPDTTLGDMDHSSSESHSDRGVGAGHVPSEPPKEQEPELELTGDESPQGQAEESGNSGGSSPILPADSRAAARPQTDKAEQENEEIPQVPQVENSGPSGSKIENSTPSKTHPENSAQKGDKEEPSSNNKGDVPRHVLPGSDPANIQKSEGDAHHDSAAELEVSAPKDPEEKDKIHEPDVQDPSRGASAGKQARLRRLSEPTVSQNKYLTIIVHSAAGSAVGRVGAASAALLAATAWLLPMF</sequence>
<proteinExistence type="predicted"/>
<keyword evidence="2" id="KW-0732">Signal</keyword>
<feature type="compositionally biased region" description="Basic and acidic residues" evidence="1">
    <location>
        <begin position="187"/>
        <end position="199"/>
    </location>
</feature>
<organism evidence="3 4">
    <name type="scientific">Besnoitia besnoiti</name>
    <name type="common">Apicomplexan protozoan</name>
    <dbReference type="NCBI Taxonomy" id="94643"/>
    <lineage>
        <taxon>Eukaryota</taxon>
        <taxon>Sar</taxon>
        <taxon>Alveolata</taxon>
        <taxon>Apicomplexa</taxon>
        <taxon>Conoidasida</taxon>
        <taxon>Coccidia</taxon>
        <taxon>Eucoccidiorida</taxon>
        <taxon>Eimeriorina</taxon>
        <taxon>Sarcocystidae</taxon>
        <taxon>Besnoitia</taxon>
    </lineage>
</organism>
<dbReference type="KEGG" id="bbes:BESB_049260"/>
<evidence type="ECO:0000256" key="1">
    <source>
        <dbReference type="SAM" id="MobiDB-lite"/>
    </source>
</evidence>
<comment type="caution">
    <text evidence="3">The sequence shown here is derived from an EMBL/GenBank/DDBJ whole genome shotgun (WGS) entry which is preliminary data.</text>
</comment>
<evidence type="ECO:0000313" key="4">
    <source>
        <dbReference type="Proteomes" id="UP000224006"/>
    </source>
</evidence>
<feature type="compositionally biased region" description="Polar residues" evidence="1">
    <location>
        <begin position="224"/>
        <end position="234"/>
    </location>
</feature>